<dbReference type="Proteomes" id="UP000002770">
    <property type="component" value="Unassembled WGS sequence"/>
</dbReference>
<name>G9EPX4_9GAMM</name>
<accession>G9EPX4</accession>
<dbReference type="AlphaFoldDB" id="G9EPX4"/>
<dbReference type="EMBL" id="JH413827">
    <property type="protein sequence ID" value="EHL30676.1"/>
    <property type="molecule type" value="Genomic_DNA"/>
</dbReference>
<protein>
    <submittedName>
        <fullName evidence="1">Uncharacterized protein</fullName>
    </submittedName>
</protein>
<sequence>MFIYLLESPNQQKHLLAHRLYAGNLNFHSGKYWFLKQRIPKKHNQAKI</sequence>
<evidence type="ECO:0000313" key="1">
    <source>
        <dbReference type="EMBL" id="EHL30676.1"/>
    </source>
</evidence>
<gene>
    <name evidence="1" type="ORF">LDG_7315</name>
</gene>
<proteinExistence type="predicted"/>
<evidence type="ECO:0000313" key="2">
    <source>
        <dbReference type="Proteomes" id="UP000002770"/>
    </source>
</evidence>
<organism evidence="1 2">
    <name type="scientific">Legionella drancourtii LLAP12</name>
    <dbReference type="NCBI Taxonomy" id="658187"/>
    <lineage>
        <taxon>Bacteria</taxon>
        <taxon>Pseudomonadati</taxon>
        <taxon>Pseudomonadota</taxon>
        <taxon>Gammaproteobacteria</taxon>
        <taxon>Legionellales</taxon>
        <taxon>Legionellaceae</taxon>
        <taxon>Legionella</taxon>
    </lineage>
</organism>
<dbReference type="HOGENOM" id="CLU_3154347_0_0_6"/>
<dbReference type="InParanoid" id="G9EPX4"/>
<reference evidence="1 2" key="1">
    <citation type="journal article" date="2011" name="BMC Genomics">
        <title>Insight into cross-talk between intra-amoebal pathogens.</title>
        <authorList>
            <person name="Gimenez G."/>
            <person name="Bertelli C."/>
            <person name="Moliner C."/>
            <person name="Robert C."/>
            <person name="Raoult D."/>
            <person name="Fournier P.E."/>
            <person name="Greub G."/>
        </authorList>
    </citation>
    <scope>NUCLEOTIDE SEQUENCE [LARGE SCALE GENOMIC DNA]</scope>
    <source>
        <strain evidence="1 2">LLAP12</strain>
    </source>
</reference>
<keyword evidence="2" id="KW-1185">Reference proteome</keyword>